<accession>A0AAX4L5C9</accession>
<keyword evidence="3" id="KW-0255">Endonuclease</keyword>
<dbReference type="GeneID" id="89337930"/>
<evidence type="ECO:0000313" key="3">
    <source>
        <dbReference type="EMBL" id="WWQ61885.1"/>
    </source>
</evidence>
<reference evidence="3 4" key="1">
    <citation type="submission" date="2024-02" db="EMBL/GenBank/DDBJ databases">
        <title>STSV induces naive adaptation in Sulfolobus.</title>
        <authorList>
            <person name="Xiang X."/>
            <person name="Song M."/>
        </authorList>
    </citation>
    <scope>NUCLEOTIDE SEQUENCE [LARGE SCALE GENOMIC DNA]</scope>
    <source>
        <strain evidence="3 4">RT2</strain>
        <plasmid evidence="3 4">pRT2</plasmid>
    </source>
</reference>
<keyword evidence="4" id="KW-1185">Reference proteome</keyword>
<dbReference type="InterPro" id="IPR046349">
    <property type="entry name" value="C1-like_sf"/>
</dbReference>
<feature type="domain" description="Cas12f1-like TNB" evidence="2">
    <location>
        <begin position="301"/>
        <end position="365"/>
    </location>
</feature>
<dbReference type="AlphaFoldDB" id="A0AAX4L5C9"/>
<evidence type="ECO:0000259" key="2">
    <source>
        <dbReference type="Pfam" id="PF07282"/>
    </source>
</evidence>
<dbReference type="PANTHER" id="PTHR30405:SF21">
    <property type="entry name" value="TRANSPOSASE-RELATED"/>
    <property type="match status" value="1"/>
</dbReference>
<dbReference type="GO" id="GO:0004519">
    <property type="term" value="F:endonuclease activity"/>
    <property type="evidence" value="ECO:0007669"/>
    <property type="project" value="UniProtKB-KW"/>
</dbReference>
<keyword evidence="3" id="KW-0540">Nuclease</keyword>
<gene>
    <name evidence="3" type="ORF">V6M85_14135</name>
</gene>
<dbReference type="NCBIfam" id="NF040570">
    <property type="entry name" value="guided_TnpB"/>
    <property type="match status" value="1"/>
</dbReference>
<name>A0AAX4L5C9_9CREN</name>
<dbReference type="EMBL" id="CP146017">
    <property type="protein sequence ID" value="WWQ61885.1"/>
    <property type="molecule type" value="Genomic_DNA"/>
</dbReference>
<keyword evidence="3" id="KW-0614">Plasmid</keyword>
<protein>
    <submittedName>
        <fullName evidence="3">RNA-guided endonuclease TnpB family protein</fullName>
    </submittedName>
</protein>
<proteinExistence type="predicted"/>
<keyword evidence="1" id="KW-0238">DNA-binding</keyword>
<dbReference type="Pfam" id="PF07282">
    <property type="entry name" value="Cas12f1-like_TNB"/>
    <property type="match status" value="1"/>
</dbReference>
<organism evidence="3 4">
    <name type="scientific">Sulfolobus tengchongensis</name>
    <dbReference type="NCBI Taxonomy" id="207809"/>
    <lineage>
        <taxon>Archaea</taxon>
        <taxon>Thermoproteota</taxon>
        <taxon>Thermoprotei</taxon>
        <taxon>Sulfolobales</taxon>
        <taxon>Sulfolobaceae</taxon>
        <taxon>Sulfolobus</taxon>
    </lineage>
</organism>
<dbReference type="NCBIfam" id="TIGR01766">
    <property type="entry name" value="IS200/IS605 family accessory protein TnpB-like domain"/>
    <property type="match status" value="1"/>
</dbReference>
<evidence type="ECO:0000256" key="1">
    <source>
        <dbReference type="ARBA" id="ARBA00023125"/>
    </source>
</evidence>
<dbReference type="Proteomes" id="UP001432202">
    <property type="component" value="Plasmid pRT2"/>
</dbReference>
<dbReference type="PANTHER" id="PTHR30405">
    <property type="entry name" value="TRANSPOSASE"/>
    <property type="match status" value="1"/>
</dbReference>
<keyword evidence="3" id="KW-0378">Hydrolase</keyword>
<evidence type="ECO:0000313" key="4">
    <source>
        <dbReference type="Proteomes" id="UP001432202"/>
    </source>
</evidence>
<dbReference type="RefSeq" id="WP_338604908.1">
    <property type="nucleotide sequence ID" value="NZ_CP146017.1"/>
</dbReference>
<dbReference type="InterPro" id="IPR051399">
    <property type="entry name" value="RNA-guided_DNA_endo/Transpos"/>
</dbReference>
<dbReference type="SUPFAM" id="SSF57889">
    <property type="entry name" value="Cysteine-rich domain"/>
    <property type="match status" value="1"/>
</dbReference>
<geneLocation type="plasmid" evidence="3 4">
    <name>pRT2</name>
</geneLocation>
<dbReference type="GO" id="GO:0003677">
    <property type="term" value="F:DNA binding"/>
    <property type="evidence" value="ECO:0007669"/>
    <property type="project" value="UniProtKB-KW"/>
</dbReference>
<dbReference type="InterPro" id="IPR010095">
    <property type="entry name" value="Cas12f1-like_TNB"/>
</dbReference>
<sequence length="386" mass="45047">MLRASERATREGSSIEEEIVTTVSMKICSSALEPLAERYLAGKRIVLQWLYEHKTTSLKEVHNASYEVLREKFGLKSKLAQDCYRDAVATYKSWSKNPKKGRFPILRNVSLWLTPKASYTVDFNTMTAKILGEEVKIVGYPHNLDQYKDFKVKEARLVKRGDDWYLNITMKKKVQVEKQVKGLMAVDINMDFITLGNESKVIEIPTRLDDSAHYKKLAENLQKKYPKRWRENKRILNRISRFHIKARNIVRDFAKKVGKWVVDEARRLGANYIVLEDLNKMISHVKGLKKSYREKLYLMQYRRVQQWVEWEAKKHGLNVIYVKPAYSSTTCPKCGEKMVESGYRMLKCVKCGFEDHRDYIAVMNLCARGSLTLLSAPQMRDVITNR</sequence>